<accession>A0A6J4JMG8</accession>
<reference evidence="1" key="1">
    <citation type="submission" date="2020-02" db="EMBL/GenBank/DDBJ databases">
        <authorList>
            <person name="Meier V. D."/>
        </authorList>
    </citation>
    <scope>NUCLEOTIDE SEQUENCE</scope>
    <source>
        <strain evidence="1">AVDCRST_MAG63</strain>
    </source>
</reference>
<evidence type="ECO:0000313" key="1">
    <source>
        <dbReference type="EMBL" id="CAA9282375.1"/>
    </source>
</evidence>
<name>A0A6J4JMG8_9BACT</name>
<proteinExistence type="predicted"/>
<gene>
    <name evidence="1" type="ORF">AVDCRST_MAG63-3666</name>
</gene>
<organism evidence="1">
    <name type="scientific">uncultured Armatimonadetes bacterium</name>
    <dbReference type="NCBI Taxonomy" id="157466"/>
    <lineage>
        <taxon>Bacteria</taxon>
        <taxon>Bacillati</taxon>
        <taxon>Armatimonadota</taxon>
        <taxon>environmental samples</taxon>
    </lineage>
</organism>
<sequence>MDDLEIAEVMKHAAVLAMIPLAEGRPAVHVDGGDGSVFVCRRVSDLRLAPEECCFYGECDWADPPEARPDELTDGMAISYPDCLEVGPGWWWDAYFDWYFVYEPALVARSLAGDHAWVAGLLASADAHMRAGRGGA</sequence>
<protein>
    <submittedName>
        <fullName evidence="1">Uncharacterized protein</fullName>
    </submittedName>
</protein>
<dbReference type="AlphaFoldDB" id="A0A6J4JMG8"/>
<dbReference type="EMBL" id="CADCTO010000490">
    <property type="protein sequence ID" value="CAA9282375.1"/>
    <property type="molecule type" value="Genomic_DNA"/>
</dbReference>